<evidence type="ECO:0000256" key="2">
    <source>
        <dbReference type="ARBA" id="ARBA00022603"/>
    </source>
</evidence>
<comment type="catalytic activity">
    <reaction evidence="6">
        <text>5-carboxymethylaminomethyluridine(34) in tRNA(Leu) + S-adenosyl-L-methionine = 5-carboxymethylaminomethyl-2'-O-methyluridine(34) in tRNA(Leu) + S-adenosyl-L-homocysteine + H(+)</text>
        <dbReference type="Rhea" id="RHEA:43088"/>
        <dbReference type="Rhea" id="RHEA-COMP:10333"/>
        <dbReference type="Rhea" id="RHEA-COMP:10334"/>
        <dbReference type="ChEBI" id="CHEBI:15378"/>
        <dbReference type="ChEBI" id="CHEBI:57856"/>
        <dbReference type="ChEBI" id="CHEBI:59789"/>
        <dbReference type="ChEBI" id="CHEBI:74508"/>
        <dbReference type="ChEBI" id="CHEBI:74511"/>
        <dbReference type="EC" id="2.1.1.207"/>
    </reaction>
</comment>
<dbReference type="CDD" id="cd18094">
    <property type="entry name" value="SpoU-like_TrmL"/>
    <property type="match status" value="1"/>
</dbReference>
<feature type="domain" description="tRNA/rRNA methyltransferase SpoU type" evidence="8">
    <location>
        <begin position="2"/>
        <end position="144"/>
    </location>
</feature>
<evidence type="ECO:0000256" key="5">
    <source>
        <dbReference type="ARBA" id="ARBA00022694"/>
    </source>
</evidence>
<dbReference type="Pfam" id="PF00588">
    <property type="entry name" value="SpoU_methylase"/>
    <property type="match status" value="1"/>
</dbReference>
<feature type="binding site" evidence="6 7">
    <location>
        <position position="102"/>
    </location>
    <ligand>
        <name>S-adenosyl-L-methionine</name>
        <dbReference type="ChEBI" id="CHEBI:59789"/>
    </ligand>
</feature>
<accession>A0A317ZJS6</accession>
<evidence type="ECO:0000313" key="10">
    <source>
        <dbReference type="Proteomes" id="UP000247099"/>
    </source>
</evidence>
<protein>
    <recommendedName>
        <fullName evidence="6">Putative tRNA (cytidine(34)-2'-O)-methyltransferase</fullName>
        <ecNumber evidence="6">2.1.1.207</ecNumber>
    </recommendedName>
    <alternativeName>
        <fullName evidence="6">tRNA (cytidine/uridine-2'-O-)-methyltransferase</fullName>
    </alternativeName>
</protein>
<dbReference type="RefSeq" id="WP_110130292.1">
    <property type="nucleotide sequence ID" value="NZ_QHJQ01000003.1"/>
</dbReference>
<feature type="binding site" evidence="6 7">
    <location>
        <position position="123"/>
    </location>
    <ligand>
        <name>S-adenosyl-L-methionine</name>
        <dbReference type="ChEBI" id="CHEBI:59789"/>
    </ligand>
</feature>
<evidence type="ECO:0000313" key="9">
    <source>
        <dbReference type="EMBL" id="PXA04483.1"/>
    </source>
</evidence>
<dbReference type="GO" id="GO:0141098">
    <property type="term" value="F:tRNA (cytidine(34)-2'-O)-methyltransferase activity"/>
    <property type="evidence" value="ECO:0007669"/>
    <property type="project" value="RHEA"/>
</dbReference>
<keyword evidence="10" id="KW-1185">Reference proteome</keyword>
<evidence type="ECO:0000256" key="1">
    <source>
        <dbReference type="ARBA" id="ARBA00022490"/>
    </source>
</evidence>
<evidence type="ECO:0000259" key="8">
    <source>
        <dbReference type="Pfam" id="PF00588"/>
    </source>
</evidence>
<comment type="similarity">
    <text evidence="6">Belongs to the class IV-like SAM-binding methyltransferase superfamily. RNA methyltransferase TrmH family. TrmL subfamily.</text>
</comment>
<sequence length="152" mass="17263">MLHIVLFNPEIPQNTGNIGRLCAINGCRLHLIHPLGFTITDKHLRRSGMDYWKSLDVHHHDDWSAFKSSSDSPQGRLWLFTTKAERTYWDAEYRDGDGLVFGNEGHGAPDWLHQELTETRITIPQKNPAMRSLNLSTAAGIATYEVLRQIGV</sequence>
<dbReference type="InParanoid" id="A0A317ZJS6"/>
<dbReference type="InterPro" id="IPR001537">
    <property type="entry name" value="SpoU_MeTrfase"/>
</dbReference>
<feature type="binding site" evidence="6 7">
    <location>
        <position position="132"/>
    </location>
    <ligand>
        <name>S-adenosyl-L-methionine</name>
        <dbReference type="ChEBI" id="CHEBI:59789"/>
    </ligand>
</feature>
<comment type="caution">
    <text evidence="6">Lacks conserved residue(s) required for the propagation of feature annotation.</text>
</comment>
<dbReference type="PANTHER" id="PTHR42971:SF1">
    <property type="entry name" value="TRNA (CYTIDINE(34)-2'-O)-METHYLTRANSFERASE"/>
    <property type="match status" value="1"/>
</dbReference>
<dbReference type="SUPFAM" id="SSF75217">
    <property type="entry name" value="alpha/beta knot"/>
    <property type="match status" value="1"/>
</dbReference>
<dbReference type="OrthoDB" id="9789043at2"/>
<dbReference type="GO" id="GO:0005737">
    <property type="term" value="C:cytoplasm"/>
    <property type="evidence" value="ECO:0007669"/>
    <property type="project" value="UniProtKB-SubCell"/>
</dbReference>
<dbReference type="PIRSF" id="PIRSF029256">
    <property type="entry name" value="SpoU_TrmH_prd"/>
    <property type="match status" value="1"/>
</dbReference>
<dbReference type="GO" id="GO:0141102">
    <property type="term" value="F:tRNA (5-carboxymethylaminomethyluridine(34)-2'-O)-methyltransferase activity"/>
    <property type="evidence" value="ECO:0007669"/>
    <property type="project" value="RHEA"/>
</dbReference>
<name>A0A317ZJS6_9BACT</name>
<evidence type="ECO:0000256" key="6">
    <source>
        <dbReference type="HAMAP-Rule" id="MF_01885"/>
    </source>
</evidence>
<keyword evidence="1 6" id="KW-0963">Cytoplasm</keyword>
<dbReference type="Proteomes" id="UP000247099">
    <property type="component" value="Unassembled WGS sequence"/>
</dbReference>
<dbReference type="GO" id="GO:0002130">
    <property type="term" value="P:wobble position ribose methylation"/>
    <property type="evidence" value="ECO:0007669"/>
    <property type="project" value="TreeGrafter"/>
</dbReference>
<organism evidence="9 10">
    <name type="scientific">Coraliomargarita sinensis</name>
    <dbReference type="NCBI Taxonomy" id="2174842"/>
    <lineage>
        <taxon>Bacteria</taxon>
        <taxon>Pseudomonadati</taxon>
        <taxon>Verrucomicrobiota</taxon>
        <taxon>Opitutia</taxon>
        <taxon>Puniceicoccales</taxon>
        <taxon>Coraliomargaritaceae</taxon>
        <taxon>Coraliomargarita</taxon>
    </lineage>
</organism>
<evidence type="ECO:0000256" key="7">
    <source>
        <dbReference type="PIRSR" id="PIRSR029256-1"/>
    </source>
</evidence>
<keyword evidence="5 6" id="KW-0819">tRNA processing</keyword>
<dbReference type="Gene3D" id="3.40.1280.10">
    <property type="match status" value="1"/>
</dbReference>
<comment type="catalytic activity">
    <reaction evidence="6">
        <text>cytidine(34) in tRNA + S-adenosyl-L-methionine = 2'-O-methylcytidine(34) in tRNA + S-adenosyl-L-homocysteine + H(+)</text>
        <dbReference type="Rhea" id="RHEA:43084"/>
        <dbReference type="Rhea" id="RHEA-COMP:10331"/>
        <dbReference type="Rhea" id="RHEA-COMP:10332"/>
        <dbReference type="ChEBI" id="CHEBI:15378"/>
        <dbReference type="ChEBI" id="CHEBI:57856"/>
        <dbReference type="ChEBI" id="CHEBI:59789"/>
        <dbReference type="ChEBI" id="CHEBI:74495"/>
        <dbReference type="ChEBI" id="CHEBI:82748"/>
        <dbReference type="EC" id="2.1.1.207"/>
    </reaction>
</comment>
<proteinExistence type="inferred from homology"/>
<dbReference type="EC" id="2.1.1.207" evidence="6"/>
<dbReference type="FunCoup" id="A0A317ZJS6">
    <property type="interactions" value="224"/>
</dbReference>
<dbReference type="GO" id="GO:0003723">
    <property type="term" value="F:RNA binding"/>
    <property type="evidence" value="ECO:0007669"/>
    <property type="project" value="InterPro"/>
</dbReference>
<gene>
    <name evidence="9" type="ORF">DDZ13_04720</name>
</gene>
<keyword evidence="4 6" id="KW-0949">S-adenosyl-L-methionine</keyword>
<comment type="subcellular location">
    <subcellularLocation>
        <location evidence="6">Cytoplasm</location>
    </subcellularLocation>
</comment>
<dbReference type="InterPro" id="IPR029028">
    <property type="entry name" value="Alpha/beta_knot_MTases"/>
</dbReference>
<comment type="caution">
    <text evidence="9">The sequence shown here is derived from an EMBL/GenBank/DDBJ whole genome shotgun (WGS) entry which is preliminary data.</text>
</comment>
<dbReference type="PANTHER" id="PTHR42971">
    <property type="entry name" value="TRNA (CYTIDINE(34)-2'-O)-METHYLTRANSFERASE"/>
    <property type="match status" value="1"/>
</dbReference>
<keyword evidence="3 6" id="KW-0808">Transferase</keyword>
<dbReference type="InterPro" id="IPR029026">
    <property type="entry name" value="tRNA_m1G_MTases_N"/>
</dbReference>
<dbReference type="EMBL" id="QHJQ01000003">
    <property type="protein sequence ID" value="PXA04483.1"/>
    <property type="molecule type" value="Genomic_DNA"/>
</dbReference>
<reference evidence="9 10" key="1">
    <citation type="submission" date="2018-05" db="EMBL/GenBank/DDBJ databases">
        <title>Coraliomargarita sinensis sp. nov., isolated from a marine solar saltern.</title>
        <authorList>
            <person name="Zhou L.Y."/>
        </authorList>
    </citation>
    <scope>NUCLEOTIDE SEQUENCE [LARGE SCALE GENOMIC DNA]</scope>
    <source>
        <strain evidence="9 10">WN38</strain>
    </source>
</reference>
<dbReference type="HAMAP" id="MF_01885">
    <property type="entry name" value="tRNA_methyltr_TrmL"/>
    <property type="match status" value="1"/>
</dbReference>
<dbReference type="InterPro" id="IPR016914">
    <property type="entry name" value="TrmL"/>
</dbReference>
<comment type="function">
    <text evidence="6">Could methylate the ribose at the nucleotide 34 wobble position in tRNA.</text>
</comment>
<dbReference type="AlphaFoldDB" id="A0A317ZJS6"/>
<evidence type="ECO:0000256" key="3">
    <source>
        <dbReference type="ARBA" id="ARBA00022679"/>
    </source>
</evidence>
<keyword evidence="2 6" id="KW-0489">Methyltransferase</keyword>
<evidence type="ECO:0000256" key="4">
    <source>
        <dbReference type="ARBA" id="ARBA00022691"/>
    </source>
</evidence>